<organism evidence="2 3">
    <name type="scientific">Paraburkholderia solisilvae</name>
    <dbReference type="NCBI Taxonomy" id="624376"/>
    <lineage>
        <taxon>Bacteria</taxon>
        <taxon>Pseudomonadati</taxon>
        <taxon>Pseudomonadota</taxon>
        <taxon>Betaproteobacteria</taxon>
        <taxon>Burkholderiales</taxon>
        <taxon>Burkholderiaceae</taxon>
        <taxon>Paraburkholderia</taxon>
    </lineage>
</organism>
<protein>
    <submittedName>
        <fullName evidence="2">Uncharacterized protein</fullName>
    </submittedName>
</protein>
<dbReference type="EMBL" id="CADIKF010000044">
    <property type="protein sequence ID" value="CAB3766038.1"/>
    <property type="molecule type" value="Genomic_DNA"/>
</dbReference>
<sequence>MRACRTLRMQQCTSFDASHSEGRDRCAAGDRSATGRTCLSQRSGTGRKGKNPTSGRHRSRVACTHVDCNHRFVFARAAIQGRRRGLSSFVRLLRPERPRPPLHCHAGTVAALSVRAPYRLKHTLMHTFLSTRLTRAALTAARPARRRVVRALRHHSARTRALAEQWRDASPVDSVRTWFRTFFSTLGMQRASRRFSLRSLLSRRPMPLRITAGAGGPNAVRAQQVTHGTSRRPRRTSTTSTGWFVFAH</sequence>
<name>A0A6J5EHP8_9BURK</name>
<evidence type="ECO:0000313" key="2">
    <source>
        <dbReference type="EMBL" id="CAB3766038.1"/>
    </source>
</evidence>
<accession>A0A6J5EHP8</accession>
<reference evidence="2 3" key="1">
    <citation type="submission" date="2020-04" db="EMBL/GenBank/DDBJ databases">
        <authorList>
            <person name="De Canck E."/>
        </authorList>
    </citation>
    <scope>NUCLEOTIDE SEQUENCE [LARGE SCALE GENOMIC DNA]</scope>
    <source>
        <strain evidence="2 3">LMG 29739</strain>
    </source>
</reference>
<feature type="region of interest" description="Disordered" evidence="1">
    <location>
        <begin position="208"/>
        <end position="241"/>
    </location>
</feature>
<feature type="region of interest" description="Disordered" evidence="1">
    <location>
        <begin position="37"/>
        <end position="58"/>
    </location>
</feature>
<keyword evidence="3" id="KW-1185">Reference proteome</keyword>
<dbReference type="Proteomes" id="UP000494329">
    <property type="component" value="Unassembled WGS sequence"/>
</dbReference>
<evidence type="ECO:0000256" key="1">
    <source>
        <dbReference type="SAM" id="MobiDB-lite"/>
    </source>
</evidence>
<proteinExistence type="predicted"/>
<dbReference type="AlphaFoldDB" id="A0A6J5EHP8"/>
<feature type="compositionally biased region" description="Basic residues" evidence="1">
    <location>
        <begin position="45"/>
        <end position="58"/>
    </location>
</feature>
<evidence type="ECO:0000313" key="3">
    <source>
        <dbReference type="Proteomes" id="UP000494329"/>
    </source>
</evidence>
<gene>
    <name evidence="2" type="ORF">LMG29739_04718</name>
</gene>